<dbReference type="EMBL" id="JADQDM010000004">
    <property type="protein sequence ID" value="MBF9221521.1"/>
    <property type="molecule type" value="Genomic_DNA"/>
</dbReference>
<reference evidence="2 3" key="1">
    <citation type="submission" date="2020-11" db="EMBL/GenBank/DDBJ databases">
        <authorList>
            <person name="Kim M.K."/>
        </authorList>
    </citation>
    <scope>NUCLEOTIDE SEQUENCE [LARGE SCALE GENOMIC DNA]</scope>
    <source>
        <strain evidence="2 3">BT662</strain>
    </source>
</reference>
<sequence>MAPITSLSQLDANQTYSYADYLTWRFDEFVELIKGKLMRPMAGPSRLHQNCSSNLLAQILPFLRGEPCRVYHAPFDVRLTTGGSNGDQEILTVVQPDICVVCDAAKLDDRGCVGAPDWIIEILSPGNISRDTRTKFDLYEESGVREYWIVTPGLKTVAVYLLENERYQLVDEYFTPGFIPVHTLPGLALEWAEVFAGN</sequence>
<dbReference type="Proteomes" id="UP000618931">
    <property type="component" value="Unassembled WGS sequence"/>
</dbReference>
<dbReference type="PANTHER" id="PTHR36558:SF1">
    <property type="entry name" value="RESTRICTION ENDONUCLEASE DOMAIN-CONTAINING PROTEIN-RELATED"/>
    <property type="match status" value="1"/>
</dbReference>
<accession>A0ABS0I3K6</accession>
<proteinExistence type="predicted"/>
<dbReference type="SUPFAM" id="SSF52980">
    <property type="entry name" value="Restriction endonuclease-like"/>
    <property type="match status" value="1"/>
</dbReference>
<feature type="domain" description="Putative restriction endonuclease" evidence="1">
    <location>
        <begin position="20"/>
        <end position="190"/>
    </location>
</feature>
<protein>
    <submittedName>
        <fullName evidence="2">Uma2 family endonuclease</fullName>
    </submittedName>
</protein>
<keyword evidence="2" id="KW-0540">Nuclease</keyword>
<evidence type="ECO:0000259" key="1">
    <source>
        <dbReference type="Pfam" id="PF05685"/>
    </source>
</evidence>
<evidence type="ECO:0000313" key="2">
    <source>
        <dbReference type="EMBL" id="MBF9221521.1"/>
    </source>
</evidence>
<evidence type="ECO:0000313" key="3">
    <source>
        <dbReference type="Proteomes" id="UP000618931"/>
    </source>
</evidence>
<gene>
    <name evidence="2" type="ORF">I2H31_10435</name>
</gene>
<organism evidence="2 3">
    <name type="scientific">Hymenobacter ruricola</name>
    <dbReference type="NCBI Taxonomy" id="2791023"/>
    <lineage>
        <taxon>Bacteria</taxon>
        <taxon>Pseudomonadati</taxon>
        <taxon>Bacteroidota</taxon>
        <taxon>Cytophagia</taxon>
        <taxon>Cytophagales</taxon>
        <taxon>Hymenobacteraceae</taxon>
        <taxon>Hymenobacter</taxon>
    </lineage>
</organism>
<keyword evidence="2" id="KW-0378">Hydrolase</keyword>
<keyword evidence="2" id="KW-0255">Endonuclease</keyword>
<dbReference type="CDD" id="cd06260">
    <property type="entry name" value="DUF820-like"/>
    <property type="match status" value="1"/>
</dbReference>
<dbReference type="InterPro" id="IPR011335">
    <property type="entry name" value="Restrct_endonuc-II-like"/>
</dbReference>
<dbReference type="Gene3D" id="3.90.1570.10">
    <property type="entry name" value="tt1808, chain A"/>
    <property type="match status" value="1"/>
</dbReference>
<comment type="caution">
    <text evidence="2">The sequence shown here is derived from an EMBL/GenBank/DDBJ whole genome shotgun (WGS) entry which is preliminary data.</text>
</comment>
<dbReference type="InterPro" id="IPR012296">
    <property type="entry name" value="Nuclease_put_TT1808"/>
</dbReference>
<dbReference type="InterPro" id="IPR008538">
    <property type="entry name" value="Uma2"/>
</dbReference>
<dbReference type="PANTHER" id="PTHR36558">
    <property type="entry name" value="GLR1098 PROTEIN"/>
    <property type="match status" value="1"/>
</dbReference>
<dbReference type="RefSeq" id="WP_196292979.1">
    <property type="nucleotide sequence ID" value="NZ_JADQDM010000004.1"/>
</dbReference>
<name>A0ABS0I3K6_9BACT</name>
<dbReference type="Pfam" id="PF05685">
    <property type="entry name" value="Uma2"/>
    <property type="match status" value="1"/>
</dbReference>
<keyword evidence="3" id="KW-1185">Reference proteome</keyword>
<dbReference type="GO" id="GO:0004519">
    <property type="term" value="F:endonuclease activity"/>
    <property type="evidence" value="ECO:0007669"/>
    <property type="project" value="UniProtKB-KW"/>
</dbReference>